<keyword evidence="3" id="KW-1185">Reference proteome</keyword>
<keyword evidence="1" id="KW-0812">Transmembrane</keyword>
<protein>
    <recommendedName>
        <fullName evidence="4">DUF2970 domain-containing protein</fullName>
    </recommendedName>
</protein>
<gene>
    <name evidence="2" type="ORF">HPA02_02340</name>
</gene>
<keyword evidence="1" id="KW-1133">Transmembrane helix</keyword>
<reference evidence="2 3" key="1">
    <citation type="submission" date="2019-07" db="EMBL/GenBank/DDBJ databases">
        <title>Whole genome shotgun sequence of Halomonas pacifica NBRC 102220.</title>
        <authorList>
            <person name="Hosoyama A."/>
            <person name="Uohara A."/>
            <person name="Ohji S."/>
            <person name="Ichikawa N."/>
        </authorList>
    </citation>
    <scope>NUCLEOTIDE SEQUENCE [LARGE SCALE GENOMIC DNA]</scope>
    <source>
        <strain evidence="2 3">NBRC 102220</strain>
    </source>
</reference>
<feature type="transmembrane region" description="Helical" evidence="1">
    <location>
        <begin position="33"/>
        <end position="56"/>
    </location>
</feature>
<dbReference type="Pfam" id="PF11174">
    <property type="entry name" value="DUF2970"/>
    <property type="match status" value="1"/>
</dbReference>
<name>A0A510X4Q5_9GAMM</name>
<comment type="caution">
    <text evidence="2">The sequence shown here is derived from an EMBL/GenBank/DDBJ whole genome shotgun (WGS) entry which is preliminary data.</text>
</comment>
<dbReference type="AlphaFoldDB" id="A0A510X4Q5"/>
<dbReference type="InterPro" id="IPR021344">
    <property type="entry name" value="DUF2970"/>
</dbReference>
<dbReference type="EMBL" id="BJUK01000002">
    <property type="protein sequence ID" value="GEK45951.1"/>
    <property type="molecule type" value="Genomic_DNA"/>
</dbReference>
<evidence type="ECO:0000313" key="2">
    <source>
        <dbReference type="EMBL" id="GEK45951.1"/>
    </source>
</evidence>
<evidence type="ECO:0008006" key="4">
    <source>
        <dbReference type="Google" id="ProtNLM"/>
    </source>
</evidence>
<sequence length="57" mass="6346">MWQVIKSVLAAFFGVQKERQRRRDFEQGRPGHFILVGLVAAAVLVLLVVLLARLAAS</sequence>
<evidence type="ECO:0000256" key="1">
    <source>
        <dbReference type="SAM" id="Phobius"/>
    </source>
</evidence>
<accession>A0A510X4Q5</accession>
<dbReference type="OrthoDB" id="5625885at2"/>
<dbReference type="Proteomes" id="UP000321275">
    <property type="component" value="Unassembled WGS sequence"/>
</dbReference>
<organism evidence="2 3">
    <name type="scientific">Bisbaumannia pacifica</name>
    <dbReference type="NCBI Taxonomy" id="77098"/>
    <lineage>
        <taxon>Bacteria</taxon>
        <taxon>Pseudomonadati</taxon>
        <taxon>Pseudomonadota</taxon>
        <taxon>Gammaproteobacteria</taxon>
        <taxon>Oceanospirillales</taxon>
        <taxon>Halomonadaceae</taxon>
        <taxon>Bisbaumannia</taxon>
    </lineage>
</organism>
<keyword evidence="1" id="KW-0472">Membrane</keyword>
<dbReference type="RefSeq" id="WP_146801046.1">
    <property type="nucleotide sequence ID" value="NZ_BJUK01000002.1"/>
</dbReference>
<proteinExistence type="predicted"/>
<evidence type="ECO:0000313" key="3">
    <source>
        <dbReference type="Proteomes" id="UP000321275"/>
    </source>
</evidence>